<proteinExistence type="predicted"/>
<name>A0A9P7B338_RHOMI</name>
<keyword evidence="3" id="KW-1185">Reference proteome</keyword>
<feature type="compositionally biased region" description="Basic and acidic residues" evidence="1">
    <location>
        <begin position="55"/>
        <end position="68"/>
    </location>
</feature>
<sequence>MSALFAPVQKSTKSATTKKNADPVRQQPSPTTPTRNRPTNRRPKRLLASENEVEQWEREADRVDELRRAKTPRTAGDGDDEMAAVVAVEDEGMTTAGGAETKEKPLSTREEEEEEEPAAAILRPITFLHPSRPANNRVTTTATHKPVPPARKPDKAPVAAAVYDLSSLAPIVSRRPKMEASDPPPPQKPKVRPGQAAPQPVALSKLTSAVFVPVDETKKKKKEPPQAPQAALSAFRPPPPVLAASYSMGMGMDDGQDGQEIEVEEWSPKKRKGGYLARVFLTFFFFFFSGSGMAARASSLLSAARTEQTLWLHDFSRRLAATASTSNGRRTTTATTTLAADLRPDLRLKVLQVLSFGNDEADSFMTSDRRRERRTTLAVCRLLGRENRDRPADAASSSSMGETNTRETQGLVLFSLHDHHFGGSSTSSVPLPSPTKRPRPDSDSDPSSSSSSSSTARTLAVPTIPPDLRLIRPGVEVWVWEPFHEVTLLGAEDVRFDEEQTASSSSAVLSERGTPVPVGDVSVRWQNGGAAAADGHGEAELSVDSGSEAVAKKGLVCGRFAILA</sequence>
<evidence type="ECO:0000313" key="2">
    <source>
        <dbReference type="EMBL" id="KAG0656370.1"/>
    </source>
</evidence>
<protein>
    <submittedName>
        <fullName evidence="2">Uncharacterized protein</fullName>
    </submittedName>
</protein>
<evidence type="ECO:0000256" key="1">
    <source>
        <dbReference type="SAM" id="MobiDB-lite"/>
    </source>
</evidence>
<dbReference type="OrthoDB" id="2530476at2759"/>
<dbReference type="AlphaFoldDB" id="A0A9P7B338"/>
<feature type="region of interest" description="Disordered" evidence="1">
    <location>
        <begin position="169"/>
        <end position="199"/>
    </location>
</feature>
<gene>
    <name evidence="2" type="ORF">C6P46_007154</name>
</gene>
<organism evidence="2 3">
    <name type="scientific">Rhodotorula mucilaginosa</name>
    <name type="common">Yeast</name>
    <name type="synonym">Rhodotorula rubra</name>
    <dbReference type="NCBI Taxonomy" id="5537"/>
    <lineage>
        <taxon>Eukaryota</taxon>
        <taxon>Fungi</taxon>
        <taxon>Dikarya</taxon>
        <taxon>Basidiomycota</taxon>
        <taxon>Pucciniomycotina</taxon>
        <taxon>Microbotryomycetes</taxon>
        <taxon>Sporidiobolales</taxon>
        <taxon>Sporidiobolaceae</taxon>
        <taxon>Rhodotorula</taxon>
    </lineage>
</organism>
<evidence type="ECO:0000313" key="3">
    <source>
        <dbReference type="Proteomes" id="UP000777482"/>
    </source>
</evidence>
<feature type="region of interest" description="Disordered" evidence="1">
    <location>
        <begin position="1"/>
        <end position="156"/>
    </location>
</feature>
<dbReference type="Proteomes" id="UP000777482">
    <property type="component" value="Unassembled WGS sequence"/>
</dbReference>
<dbReference type="EMBL" id="PUHQ01000099">
    <property type="protein sequence ID" value="KAG0656370.1"/>
    <property type="molecule type" value="Genomic_DNA"/>
</dbReference>
<feature type="compositionally biased region" description="Polar residues" evidence="1">
    <location>
        <begin position="133"/>
        <end position="143"/>
    </location>
</feature>
<feature type="compositionally biased region" description="Acidic residues" evidence="1">
    <location>
        <begin position="77"/>
        <end position="92"/>
    </location>
</feature>
<feature type="region of interest" description="Disordered" evidence="1">
    <location>
        <begin position="422"/>
        <end position="460"/>
    </location>
</feature>
<reference evidence="2 3" key="1">
    <citation type="submission" date="2020-11" db="EMBL/GenBank/DDBJ databases">
        <title>Kefir isolates.</title>
        <authorList>
            <person name="Marcisauskas S."/>
            <person name="Kim Y."/>
            <person name="Blasche S."/>
        </authorList>
    </citation>
    <scope>NUCLEOTIDE SEQUENCE [LARGE SCALE GENOMIC DNA]</scope>
    <source>
        <strain evidence="2 3">KR</strain>
    </source>
</reference>
<feature type="compositionally biased region" description="Low complexity" evidence="1">
    <location>
        <begin position="445"/>
        <end position="458"/>
    </location>
</feature>
<feature type="region of interest" description="Disordered" evidence="1">
    <location>
        <begin position="215"/>
        <end position="235"/>
    </location>
</feature>
<feature type="compositionally biased region" description="Basic and acidic residues" evidence="1">
    <location>
        <begin position="100"/>
        <end position="109"/>
    </location>
</feature>
<accession>A0A9P7B338</accession>
<comment type="caution">
    <text evidence="2">The sequence shown here is derived from an EMBL/GenBank/DDBJ whole genome shotgun (WGS) entry which is preliminary data.</text>
</comment>